<gene>
    <name evidence="2" type="primary">gloB_5</name>
    <name evidence="2" type="ORF">NRB56_75180</name>
</gene>
<organism evidence="2 3">
    <name type="scientific">Nocardia aurantia</name>
    <dbReference type="NCBI Taxonomy" id="2585199"/>
    <lineage>
        <taxon>Bacteria</taxon>
        <taxon>Bacillati</taxon>
        <taxon>Actinomycetota</taxon>
        <taxon>Actinomycetes</taxon>
        <taxon>Mycobacteriales</taxon>
        <taxon>Nocardiaceae</taxon>
        <taxon>Nocardia</taxon>
    </lineage>
</organism>
<dbReference type="InterPro" id="IPR001279">
    <property type="entry name" value="Metallo-B-lactamas"/>
</dbReference>
<sequence>MSVVVERFHELGIIRISRWCFNCFLLQGDDGAIVIIDPGMPTTADDVAPVLATMPGSVQVVTATHGHCDHVGGAAELTRRHDAEVYLPSITLGYLDGRHPRTPALTQLARTWPLLFGQPFDFAGGTGFARAALTAGFGTSRGMLWRGPRPVGGLTDGAPLPGASAWTVLHSPGHTDDSVAFWHADSATLLSGDAVLSIRGRPRFAPDTVDAEASRRTAARLRALPVEHLLPSHGKPIHARSVWES</sequence>
<dbReference type="AlphaFoldDB" id="A0A7K0E1D9"/>
<keyword evidence="3" id="KW-1185">Reference proteome</keyword>
<dbReference type="PANTHER" id="PTHR42951:SF4">
    <property type="entry name" value="ACYL-COENZYME A THIOESTERASE MBLAC2"/>
    <property type="match status" value="1"/>
</dbReference>
<dbReference type="EMBL" id="WEGI01000026">
    <property type="protein sequence ID" value="MQY31906.1"/>
    <property type="molecule type" value="Genomic_DNA"/>
</dbReference>
<protein>
    <submittedName>
        <fullName evidence="2">Hydroxyacylglutathione hydrolase</fullName>
        <ecNumber evidence="2">3.1.2.6</ecNumber>
    </submittedName>
</protein>
<keyword evidence="2" id="KW-0378">Hydrolase</keyword>
<dbReference type="SUPFAM" id="SSF56281">
    <property type="entry name" value="Metallo-hydrolase/oxidoreductase"/>
    <property type="match status" value="1"/>
</dbReference>
<dbReference type="Proteomes" id="UP000431401">
    <property type="component" value="Unassembled WGS sequence"/>
</dbReference>
<dbReference type="RefSeq" id="WP_319944095.1">
    <property type="nucleotide sequence ID" value="NZ_WEGI01000026.1"/>
</dbReference>
<dbReference type="Gene3D" id="3.60.15.10">
    <property type="entry name" value="Ribonuclease Z/Hydroxyacylglutathione hydrolase-like"/>
    <property type="match status" value="1"/>
</dbReference>
<dbReference type="InterPro" id="IPR050855">
    <property type="entry name" value="NDM-1-like"/>
</dbReference>
<dbReference type="GO" id="GO:0004416">
    <property type="term" value="F:hydroxyacylglutathione hydrolase activity"/>
    <property type="evidence" value="ECO:0007669"/>
    <property type="project" value="UniProtKB-EC"/>
</dbReference>
<evidence type="ECO:0000259" key="1">
    <source>
        <dbReference type="SMART" id="SM00849"/>
    </source>
</evidence>
<name>A0A7K0E1D9_9NOCA</name>
<evidence type="ECO:0000313" key="3">
    <source>
        <dbReference type="Proteomes" id="UP000431401"/>
    </source>
</evidence>
<evidence type="ECO:0000313" key="2">
    <source>
        <dbReference type="EMBL" id="MQY31906.1"/>
    </source>
</evidence>
<reference evidence="2 3" key="1">
    <citation type="submission" date="2019-10" db="EMBL/GenBank/DDBJ databases">
        <title>Nocardia macrotermitis sp. nov. and Nocardia aurantia sp. nov., isolated from the gut of fungus growing-termite Macrotermes natalensis.</title>
        <authorList>
            <person name="Benndorf R."/>
            <person name="Schwitalla J."/>
            <person name="Martin K."/>
            <person name="De Beer W."/>
            <person name="Kaster A.-K."/>
            <person name="Vollmers J."/>
            <person name="Poulsen M."/>
            <person name="Beemelmanns C."/>
        </authorList>
    </citation>
    <scope>NUCLEOTIDE SEQUENCE [LARGE SCALE GENOMIC DNA]</scope>
    <source>
        <strain evidence="2 3">RB56</strain>
    </source>
</reference>
<dbReference type="PANTHER" id="PTHR42951">
    <property type="entry name" value="METALLO-BETA-LACTAMASE DOMAIN-CONTAINING"/>
    <property type="match status" value="1"/>
</dbReference>
<dbReference type="EC" id="3.1.2.6" evidence="2"/>
<dbReference type="InterPro" id="IPR036866">
    <property type="entry name" value="RibonucZ/Hydroxyglut_hydro"/>
</dbReference>
<dbReference type="Pfam" id="PF00753">
    <property type="entry name" value="Lactamase_B"/>
    <property type="match status" value="1"/>
</dbReference>
<feature type="domain" description="Metallo-beta-lactamase" evidence="1">
    <location>
        <begin position="20"/>
        <end position="233"/>
    </location>
</feature>
<accession>A0A7K0E1D9</accession>
<proteinExistence type="predicted"/>
<dbReference type="SMART" id="SM00849">
    <property type="entry name" value="Lactamase_B"/>
    <property type="match status" value="1"/>
</dbReference>
<comment type="caution">
    <text evidence="2">The sequence shown here is derived from an EMBL/GenBank/DDBJ whole genome shotgun (WGS) entry which is preliminary data.</text>
</comment>